<name>A0ABV2N2T6_9HYPH</name>
<dbReference type="SUPFAM" id="SSF56300">
    <property type="entry name" value="Metallo-dependent phosphatases"/>
    <property type="match status" value="1"/>
</dbReference>
<protein>
    <submittedName>
        <fullName evidence="2">Serine/threonine protein phosphatase 1</fullName>
        <ecNumber evidence="2">3.1.3.16</ecNumber>
    </submittedName>
</protein>
<dbReference type="GO" id="GO:0004722">
    <property type="term" value="F:protein serine/threonine phosphatase activity"/>
    <property type="evidence" value="ECO:0007669"/>
    <property type="project" value="UniProtKB-EC"/>
</dbReference>
<dbReference type="PANTHER" id="PTHR42850">
    <property type="entry name" value="METALLOPHOSPHOESTERASE"/>
    <property type="match status" value="1"/>
</dbReference>
<gene>
    <name evidence="2" type="ORF">ABID37_003606</name>
</gene>
<dbReference type="InterPro" id="IPR050126">
    <property type="entry name" value="Ap4A_hydrolase"/>
</dbReference>
<dbReference type="Pfam" id="PF00149">
    <property type="entry name" value="Metallophos"/>
    <property type="match status" value="1"/>
</dbReference>
<sequence>MVEAIKASEPKLKPEAQIDITAPDRGNEFTVIYAVGDIHGRLDLLDEMNSLIAKDIASSGAERPVICYLGDYVDRGPHSAQVLERLSLPFADHVARIFLKGNHEDRMIKFLVDPVSHGASWMNFGGREALESYGVRPPSESEGTSWTDLRHRLDRELPQSHKNFLNNLALSFRWRDFLFVHAGVNPERSLASQTAHDLMWIREPFLSSENDWGFRIVHGHVIVDQPVFRSNRIGIDTGAYASGRLTCLVVGADEERVFEVRRD</sequence>
<keyword evidence="2" id="KW-0378">Hydrolase</keyword>
<accession>A0ABV2N2T6</accession>
<dbReference type="InterPro" id="IPR004843">
    <property type="entry name" value="Calcineurin-like_PHP"/>
</dbReference>
<dbReference type="EC" id="3.1.3.16" evidence="2"/>
<evidence type="ECO:0000259" key="1">
    <source>
        <dbReference type="Pfam" id="PF00149"/>
    </source>
</evidence>
<evidence type="ECO:0000313" key="2">
    <source>
        <dbReference type="EMBL" id="MET3793382.1"/>
    </source>
</evidence>
<dbReference type="CDD" id="cd00144">
    <property type="entry name" value="MPP_PPP_family"/>
    <property type="match status" value="1"/>
</dbReference>
<dbReference type="InterPro" id="IPR029052">
    <property type="entry name" value="Metallo-depent_PP-like"/>
</dbReference>
<comment type="caution">
    <text evidence="2">The sequence shown here is derived from an EMBL/GenBank/DDBJ whole genome shotgun (WGS) entry which is preliminary data.</text>
</comment>
<organism evidence="2 3">
    <name type="scientific">Aquamicrobium terrae</name>
    <dbReference type="NCBI Taxonomy" id="1324945"/>
    <lineage>
        <taxon>Bacteria</taxon>
        <taxon>Pseudomonadati</taxon>
        <taxon>Pseudomonadota</taxon>
        <taxon>Alphaproteobacteria</taxon>
        <taxon>Hyphomicrobiales</taxon>
        <taxon>Phyllobacteriaceae</taxon>
        <taxon>Aquamicrobium</taxon>
    </lineage>
</organism>
<proteinExistence type="predicted"/>
<dbReference type="Proteomes" id="UP001549076">
    <property type="component" value="Unassembled WGS sequence"/>
</dbReference>
<keyword evidence="3" id="KW-1185">Reference proteome</keyword>
<dbReference type="EMBL" id="JBEPML010000013">
    <property type="protein sequence ID" value="MET3793382.1"/>
    <property type="molecule type" value="Genomic_DNA"/>
</dbReference>
<reference evidence="2 3" key="1">
    <citation type="submission" date="2024-06" db="EMBL/GenBank/DDBJ databases">
        <title>Genomic Encyclopedia of Type Strains, Phase IV (KMG-IV): sequencing the most valuable type-strain genomes for metagenomic binning, comparative biology and taxonomic classification.</title>
        <authorList>
            <person name="Goeker M."/>
        </authorList>
    </citation>
    <scope>NUCLEOTIDE SEQUENCE [LARGE SCALE GENOMIC DNA]</scope>
    <source>
        <strain evidence="2 3">DSM 27865</strain>
    </source>
</reference>
<dbReference type="Gene3D" id="3.60.21.10">
    <property type="match status" value="1"/>
</dbReference>
<evidence type="ECO:0000313" key="3">
    <source>
        <dbReference type="Proteomes" id="UP001549076"/>
    </source>
</evidence>
<dbReference type="PANTHER" id="PTHR42850:SF4">
    <property type="entry name" value="ZINC-DEPENDENT ENDOPOLYPHOSPHATASE"/>
    <property type="match status" value="1"/>
</dbReference>
<feature type="domain" description="Calcineurin-like phosphoesterase" evidence="1">
    <location>
        <begin position="32"/>
        <end position="222"/>
    </location>
</feature>